<feature type="non-terminal residue" evidence="1">
    <location>
        <position position="351"/>
    </location>
</feature>
<dbReference type="SUPFAM" id="SSF50939">
    <property type="entry name" value="Sialidases"/>
    <property type="match status" value="1"/>
</dbReference>
<dbReference type="AlphaFoldDB" id="A0A3B1DT96"/>
<sequence length="351" mass="37599">MNKTLTLLCLLICLLANQTAAQPEFIGPMPQLGIADPPSPIGAVAYRLSPGTDSLILTWLQRGTMGIQLRWVRLDAEGWGEPATITEQPRMMANWADVPAVVEGGDGALYAHWLYPSENSPEWYDIRMLRSTDDGSTWTALGTLNDDGVEAEHGFVSYVPDAQGVRAYWLDGRATREEIAEGVNGPMSLRTARIGETIEPSTLIDDRVCDCCATGAAITDAGPIVIYRDRSEADVRDISLAGGGIPGTRLLHADGWSIFGCPVNGPAIDAKGRTVAVAWYTAADNKAKVLAAISTNNGVTFGEPIVIDETRGASIPLGRVDIVLDGEEAVVSWLANKRLKGTLKLQRISAA</sequence>
<dbReference type="InterPro" id="IPR036278">
    <property type="entry name" value="Sialidase_sf"/>
</dbReference>
<proteinExistence type="predicted"/>
<gene>
    <name evidence="1" type="ORF">MNBD_PLANCTO03-2221</name>
</gene>
<reference evidence="1" key="1">
    <citation type="submission" date="2018-06" db="EMBL/GenBank/DDBJ databases">
        <authorList>
            <person name="Zhirakovskaya E."/>
        </authorList>
    </citation>
    <scope>NUCLEOTIDE SEQUENCE</scope>
</reference>
<evidence type="ECO:0008006" key="2">
    <source>
        <dbReference type="Google" id="ProtNLM"/>
    </source>
</evidence>
<dbReference type="EMBL" id="UOGK01000646">
    <property type="protein sequence ID" value="VAX42131.1"/>
    <property type="molecule type" value="Genomic_DNA"/>
</dbReference>
<organism evidence="1">
    <name type="scientific">hydrothermal vent metagenome</name>
    <dbReference type="NCBI Taxonomy" id="652676"/>
    <lineage>
        <taxon>unclassified sequences</taxon>
        <taxon>metagenomes</taxon>
        <taxon>ecological metagenomes</taxon>
    </lineage>
</organism>
<protein>
    <recommendedName>
        <fullName evidence="2">Exo-alpha-sialidase</fullName>
    </recommendedName>
</protein>
<accession>A0A3B1DT96</accession>
<evidence type="ECO:0000313" key="1">
    <source>
        <dbReference type="EMBL" id="VAX42131.1"/>
    </source>
</evidence>
<name>A0A3B1DT96_9ZZZZ</name>